<dbReference type="InterPro" id="IPR014048">
    <property type="entry name" value="MethylDNA_cys_MeTrfase_DNA-bd"/>
</dbReference>
<dbReference type="EC" id="2.1.1.63" evidence="3"/>
<dbReference type="CDD" id="cd06445">
    <property type="entry name" value="ATase"/>
    <property type="match status" value="1"/>
</dbReference>
<dbReference type="PANTHER" id="PTHR10815">
    <property type="entry name" value="METHYLATED-DNA--PROTEIN-CYSTEINE METHYLTRANSFERASE"/>
    <property type="match status" value="1"/>
</dbReference>
<evidence type="ECO:0000256" key="2">
    <source>
        <dbReference type="ARBA" id="ARBA00008711"/>
    </source>
</evidence>
<evidence type="ECO:0000256" key="10">
    <source>
        <dbReference type="ARBA" id="ARBA00031621"/>
    </source>
</evidence>
<dbReference type="Proteomes" id="UP000617340">
    <property type="component" value="Unassembled WGS sequence"/>
</dbReference>
<evidence type="ECO:0000256" key="4">
    <source>
        <dbReference type="ARBA" id="ARBA00015377"/>
    </source>
</evidence>
<comment type="caution">
    <text evidence="13">The sequence shown here is derived from an EMBL/GenBank/DDBJ whole genome shotgun (WGS) entry which is preliminary data.</text>
</comment>
<dbReference type="GO" id="GO:0032259">
    <property type="term" value="P:methylation"/>
    <property type="evidence" value="ECO:0007669"/>
    <property type="project" value="UniProtKB-KW"/>
</dbReference>
<dbReference type="AlphaFoldDB" id="A0A834NPK7"/>
<dbReference type="SUPFAM" id="SSF53155">
    <property type="entry name" value="Methylated DNA-protein cysteine methyltransferase domain"/>
    <property type="match status" value="1"/>
</dbReference>
<evidence type="ECO:0000313" key="14">
    <source>
        <dbReference type="Proteomes" id="UP000617340"/>
    </source>
</evidence>
<dbReference type="PROSITE" id="PS00374">
    <property type="entry name" value="MGMT"/>
    <property type="match status" value="1"/>
</dbReference>
<dbReference type="GO" id="GO:0003908">
    <property type="term" value="F:methylated-DNA-[protein]-cysteine S-methyltransferase activity"/>
    <property type="evidence" value="ECO:0007669"/>
    <property type="project" value="UniProtKB-EC"/>
</dbReference>
<keyword evidence="7" id="KW-0227">DNA damage</keyword>
<comment type="catalytic activity">
    <reaction evidence="11">
        <text>a 6-O-methyl-2'-deoxyguanosine in DNA + L-cysteinyl-[protein] = S-methyl-L-cysteinyl-[protein] + a 2'-deoxyguanosine in DNA</text>
        <dbReference type="Rhea" id="RHEA:24000"/>
        <dbReference type="Rhea" id="RHEA-COMP:10131"/>
        <dbReference type="Rhea" id="RHEA-COMP:10132"/>
        <dbReference type="Rhea" id="RHEA-COMP:11367"/>
        <dbReference type="Rhea" id="RHEA-COMP:11368"/>
        <dbReference type="ChEBI" id="CHEBI:29950"/>
        <dbReference type="ChEBI" id="CHEBI:82612"/>
        <dbReference type="ChEBI" id="CHEBI:85445"/>
        <dbReference type="ChEBI" id="CHEBI:85448"/>
        <dbReference type="EC" id="2.1.1.63"/>
    </reaction>
</comment>
<evidence type="ECO:0000256" key="7">
    <source>
        <dbReference type="ARBA" id="ARBA00022763"/>
    </source>
</evidence>
<dbReference type="InterPro" id="IPR036388">
    <property type="entry name" value="WH-like_DNA-bd_sf"/>
</dbReference>
<dbReference type="EMBL" id="JACSDZ010000002">
    <property type="protein sequence ID" value="KAF7415119.1"/>
    <property type="molecule type" value="Genomic_DNA"/>
</dbReference>
<dbReference type="SUPFAM" id="SSF46767">
    <property type="entry name" value="Methylated DNA-protein cysteine methyltransferase, C-terminal domain"/>
    <property type="match status" value="1"/>
</dbReference>
<feature type="domain" description="Methylated-DNA-[protein]-cysteine S-methyltransferase DNA binding" evidence="12">
    <location>
        <begin position="105"/>
        <end position="183"/>
    </location>
</feature>
<proteinExistence type="inferred from homology"/>
<dbReference type="PANTHER" id="PTHR10815:SF13">
    <property type="entry name" value="METHYLATED-DNA--PROTEIN-CYSTEINE METHYLTRANSFERASE"/>
    <property type="match status" value="1"/>
</dbReference>
<evidence type="ECO:0000256" key="8">
    <source>
        <dbReference type="ARBA" id="ARBA00023204"/>
    </source>
</evidence>
<keyword evidence="14" id="KW-1185">Reference proteome</keyword>
<dbReference type="InterPro" id="IPR036217">
    <property type="entry name" value="MethylDNA_cys_MeTrfase_DNAb"/>
</dbReference>
<evidence type="ECO:0000256" key="1">
    <source>
        <dbReference type="ARBA" id="ARBA00001286"/>
    </source>
</evidence>
<keyword evidence="6" id="KW-0808">Transferase</keyword>
<dbReference type="Gene3D" id="3.30.160.70">
    <property type="entry name" value="Methylated DNA-protein cysteine methyltransferase domain"/>
    <property type="match status" value="1"/>
</dbReference>
<evidence type="ECO:0000256" key="9">
    <source>
        <dbReference type="ARBA" id="ARBA00030795"/>
    </source>
</evidence>
<comment type="catalytic activity">
    <reaction evidence="1">
        <text>a 4-O-methyl-thymidine in DNA + L-cysteinyl-[protein] = a thymidine in DNA + S-methyl-L-cysteinyl-[protein]</text>
        <dbReference type="Rhea" id="RHEA:53428"/>
        <dbReference type="Rhea" id="RHEA-COMP:10131"/>
        <dbReference type="Rhea" id="RHEA-COMP:10132"/>
        <dbReference type="Rhea" id="RHEA-COMP:13555"/>
        <dbReference type="Rhea" id="RHEA-COMP:13556"/>
        <dbReference type="ChEBI" id="CHEBI:29950"/>
        <dbReference type="ChEBI" id="CHEBI:82612"/>
        <dbReference type="ChEBI" id="CHEBI:137386"/>
        <dbReference type="ChEBI" id="CHEBI:137387"/>
        <dbReference type="EC" id="2.1.1.63"/>
    </reaction>
</comment>
<sequence length="186" mass="21331">MITFRTISSETYKKNHDKFQIYYDFYDAPFGRCIIALTDTDKAILHFAFVVKDDIDALKDLENEWPMSKILKDSIQMISNIMKNIFNMSDEKEEESILILLKGTEFQIKVWKALMSIPKGKTTTYEQVAQIINKPKAVRAVATAIGKNRIAYLIPCHRVMGKDGSSKYSCGVKYKESILSYESNTC</sequence>
<dbReference type="FunFam" id="1.10.10.10:FF:000214">
    <property type="entry name" value="Methylated-DNA--protein-cysteine methyltransferase"/>
    <property type="match status" value="1"/>
</dbReference>
<evidence type="ECO:0000256" key="11">
    <source>
        <dbReference type="ARBA" id="ARBA00049348"/>
    </source>
</evidence>
<dbReference type="Gene3D" id="1.10.10.10">
    <property type="entry name" value="Winged helix-like DNA-binding domain superfamily/Winged helix DNA-binding domain"/>
    <property type="match status" value="1"/>
</dbReference>
<dbReference type="GO" id="GO:0006281">
    <property type="term" value="P:DNA repair"/>
    <property type="evidence" value="ECO:0007669"/>
    <property type="project" value="UniProtKB-KW"/>
</dbReference>
<evidence type="ECO:0000259" key="12">
    <source>
        <dbReference type="Pfam" id="PF01035"/>
    </source>
</evidence>
<dbReference type="InterPro" id="IPR001497">
    <property type="entry name" value="MethylDNA_cys_MeTrfase_AS"/>
</dbReference>
<dbReference type="NCBIfam" id="TIGR00589">
    <property type="entry name" value="ogt"/>
    <property type="match status" value="1"/>
</dbReference>
<dbReference type="InterPro" id="IPR036631">
    <property type="entry name" value="MGMT_N_sf"/>
</dbReference>
<accession>A0A834NPK7</accession>
<evidence type="ECO:0000256" key="5">
    <source>
        <dbReference type="ARBA" id="ARBA00022603"/>
    </source>
</evidence>
<protein>
    <recommendedName>
        <fullName evidence="4">Methylated-DNA--protein-cysteine methyltransferase</fullName>
        <ecNumber evidence="3">2.1.1.63</ecNumber>
    </recommendedName>
    <alternativeName>
        <fullName evidence="9">6-O-methylguanine-DNA methyltransferase</fullName>
    </alternativeName>
    <alternativeName>
        <fullName evidence="10">O-6-methylguanine-DNA-alkyltransferase</fullName>
    </alternativeName>
</protein>
<evidence type="ECO:0000313" key="13">
    <source>
        <dbReference type="EMBL" id="KAF7415119.1"/>
    </source>
</evidence>
<keyword evidence="5" id="KW-0489">Methyltransferase</keyword>
<evidence type="ECO:0000256" key="3">
    <source>
        <dbReference type="ARBA" id="ARBA00011918"/>
    </source>
</evidence>
<comment type="similarity">
    <text evidence="2">Belongs to the MGMT family.</text>
</comment>
<dbReference type="Pfam" id="PF01035">
    <property type="entry name" value="DNA_binding_1"/>
    <property type="match status" value="1"/>
</dbReference>
<evidence type="ECO:0000256" key="6">
    <source>
        <dbReference type="ARBA" id="ARBA00022679"/>
    </source>
</evidence>
<name>A0A834NPK7_VESGE</name>
<keyword evidence="8" id="KW-0234">DNA repair</keyword>
<gene>
    <name evidence="13" type="ORF">HZH68_003608</name>
</gene>
<organism evidence="13 14">
    <name type="scientific">Vespula germanica</name>
    <name type="common">German yellow jacket</name>
    <name type="synonym">Paravespula germanica</name>
    <dbReference type="NCBI Taxonomy" id="30212"/>
    <lineage>
        <taxon>Eukaryota</taxon>
        <taxon>Metazoa</taxon>
        <taxon>Ecdysozoa</taxon>
        <taxon>Arthropoda</taxon>
        <taxon>Hexapoda</taxon>
        <taxon>Insecta</taxon>
        <taxon>Pterygota</taxon>
        <taxon>Neoptera</taxon>
        <taxon>Endopterygota</taxon>
        <taxon>Hymenoptera</taxon>
        <taxon>Apocrita</taxon>
        <taxon>Aculeata</taxon>
        <taxon>Vespoidea</taxon>
        <taxon>Vespidae</taxon>
        <taxon>Vespinae</taxon>
        <taxon>Vespula</taxon>
    </lineage>
</organism>
<reference evidence="13" key="1">
    <citation type="journal article" date="2020" name="G3 (Bethesda)">
        <title>High-Quality Assemblies for Three Invasive Social Wasps from the &lt;i&gt;Vespula&lt;/i&gt; Genus.</title>
        <authorList>
            <person name="Harrop T.W.R."/>
            <person name="Guhlin J."/>
            <person name="McLaughlin G.M."/>
            <person name="Permina E."/>
            <person name="Stockwell P."/>
            <person name="Gilligan J."/>
            <person name="Le Lec M.F."/>
            <person name="Gruber M.A.M."/>
            <person name="Quinn O."/>
            <person name="Lovegrove M."/>
            <person name="Duncan E.J."/>
            <person name="Remnant E.J."/>
            <person name="Van Eeckhoven J."/>
            <person name="Graham B."/>
            <person name="Knapp R.A."/>
            <person name="Langford K.W."/>
            <person name="Kronenberg Z."/>
            <person name="Press M.O."/>
            <person name="Eacker S.M."/>
            <person name="Wilson-Rankin E.E."/>
            <person name="Purcell J."/>
            <person name="Lester P.J."/>
            <person name="Dearden P.K."/>
        </authorList>
    </citation>
    <scope>NUCLEOTIDE SEQUENCE</scope>
    <source>
        <strain evidence="13">Linc-1</strain>
    </source>
</reference>